<evidence type="ECO:0000256" key="4">
    <source>
        <dbReference type="ARBA" id="ARBA00023172"/>
    </source>
</evidence>
<feature type="domain" description="Tyr recombinase" evidence="5">
    <location>
        <begin position="217"/>
        <end position="396"/>
    </location>
</feature>
<evidence type="ECO:0000313" key="7">
    <source>
        <dbReference type="Proteomes" id="UP000001959"/>
    </source>
</evidence>
<dbReference type="Pfam" id="PF22022">
    <property type="entry name" value="Phage_int_M"/>
    <property type="match status" value="1"/>
</dbReference>
<dbReference type="KEGG" id="hne:HNE_1596"/>
<dbReference type="GO" id="GO:0006310">
    <property type="term" value="P:DNA recombination"/>
    <property type="evidence" value="ECO:0007669"/>
    <property type="project" value="UniProtKB-KW"/>
</dbReference>
<reference evidence="6 7" key="1">
    <citation type="journal article" date="2006" name="J. Bacteriol.">
        <title>Comparative genomic evidence for a close relationship between the dimorphic prosthecate bacteria Hyphomonas neptunium and Caulobacter crescentus.</title>
        <authorList>
            <person name="Badger J.H."/>
            <person name="Hoover T.R."/>
            <person name="Brun Y.V."/>
            <person name="Weiner R.M."/>
            <person name="Laub M.T."/>
            <person name="Alexandre G."/>
            <person name="Mrazek J."/>
            <person name="Ren Q."/>
            <person name="Paulsen I.T."/>
            <person name="Nelson K.E."/>
            <person name="Khouri H.M."/>
            <person name="Radune D."/>
            <person name="Sosa J."/>
            <person name="Dodson R.J."/>
            <person name="Sullivan S.A."/>
            <person name="Rosovitz M.J."/>
            <person name="Madupu R."/>
            <person name="Brinkac L.M."/>
            <person name="Durkin A.S."/>
            <person name="Daugherty S.C."/>
            <person name="Kothari S.P."/>
            <person name="Giglio M.G."/>
            <person name="Zhou L."/>
            <person name="Haft D.H."/>
            <person name="Selengut J.D."/>
            <person name="Davidsen T.M."/>
            <person name="Yang Q."/>
            <person name="Zafar N."/>
            <person name="Ward N.L."/>
        </authorList>
    </citation>
    <scope>NUCLEOTIDE SEQUENCE [LARGE SCALE GENOMIC DNA]</scope>
    <source>
        <strain evidence="6 7">ATCC 15444</strain>
    </source>
</reference>
<evidence type="ECO:0000256" key="2">
    <source>
        <dbReference type="ARBA" id="ARBA00022908"/>
    </source>
</evidence>
<dbReference type="InterPro" id="IPR038488">
    <property type="entry name" value="Integrase_DNA-bd_sf"/>
</dbReference>
<dbReference type="Gene3D" id="1.10.150.130">
    <property type="match status" value="1"/>
</dbReference>
<keyword evidence="7" id="KW-1185">Reference proteome</keyword>
<dbReference type="PROSITE" id="PS51898">
    <property type="entry name" value="TYR_RECOMBINASE"/>
    <property type="match status" value="1"/>
</dbReference>
<gene>
    <name evidence="6" type="ordered locus">HNE_1596</name>
</gene>
<keyword evidence="2" id="KW-0229">DNA integration</keyword>
<keyword evidence="4" id="KW-0233">DNA recombination</keyword>
<evidence type="ECO:0000256" key="3">
    <source>
        <dbReference type="ARBA" id="ARBA00023125"/>
    </source>
</evidence>
<proteinExistence type="inferred from homology"/>
<dbReference type="InterPro" id="IPR011010">
    <property type="entry name" value="DNA_brk_join_enz"/>
</dbReference>
<dbReference type="InterPro" id="IPR050808">
    <property type="entry name" value="Phage_Integrase"/>
</dbReference>
<name>Q0C1T8_HYPNA</name>
<dbReference type="Pfam" id="PF00589">
    <property type="entry name" value="Phage_integrase"/>
    <property type="match status" value="1"/>
</dbReference>
<dbReference type="GO" id="GO:0015074">
    <property type="term" value="P:DNA integration"/>
    <property type="evidence" value="ECO:0007669"/>
    <property type="project" value="UniProtKB-KW"/>
</dbReference>
<dbReference type="InterPro" id="IPR010998">
    <property type="entry name" value="Integrase_recombinase_N"/>
</dbReference>
<evidence type="ECO:0000256" key="1">
    <source>
        <dbReference type="ARBA" id="ARBA00008857"/>
    </source>
</evidence>
<comment type="similarity">
    <text evidence="1">Belongs to the 'phage' integrase family.</text>
</comment>
<dbReference type="Pfam" id="PF13356">
    <property type="entry name" value="Arm-DNA-bind_3"/>
    <property type="match status" value="1"/>
</dbReference>
<dbReference type="GO" id="GO:0003677">
    <property type="term" value="F:DNA binding"/>
    <property type="evidence" value="ECO:0007669"/>
    <property type="project" value="UniProtKB-KW"/>
</dbReference>
<dbReference type="InterPro" id="IPR053876">
    <property type="entry name" value="Phage_int_M"/>
</dbReference>
<evidence type="ECO:0000259" key="5">
    <source>
        <dbReference type="PROSITE" id="PS51898"/>
    </source>
</evidence>
<dbReference type="InterPro" id="IPR002104">
    <property type="entry name" value="Integrase_catalytic"/>
</dbReference>
<dbReference type="Gene3D" id="1.10.443.10">
    <property type="entry name" value="Intergrase catalytic core"/>
    <property type="match status" value="1"/>
</dbReference>
<organism evidence="6 7">
    <name type="scientific">Hyphomonas neptunium (strain ATCC 15444)</name>
    <dbReference type="NCBI Taxonomy" id="228405"/>
    <lineage>
        <taxon>Bacteria</taxon>
        <taxon>Pseudomonadati</taxon>
        <taxon>Pseudomonadota</taxon>
        <taxon>Alphaproteobacteria</taxon>
        <taxon>Hyphomonadales</taxon>
        <taxon>Hyphomonadaceae</taxon>
        <taxon>Hyphomonas</taxon>
    </lineage>
</organism>
<dbReference type="InterPro" id="IPR025166">
    <property type="entry name" value="Integrase_DNA_bind_dom"/>
</dbReference>
<dbReference type="Gene3D" id="3.30.160.390">
    <property type="entry name" value="Integrase, DNA-binding domain"/>
    <property type="match status" value="1"/>
</dbReference>
<accession>Q0C1T8</accession>
<dbReference type="SUPFAM" id="SSF56349">
    <property type="entry name" value="DNA breaking-rejoining enzymes"/>
    <property type="match status" value="1"/>
</dbReference>
<dbReference type="eggNOG" id="COG0582">
    <property type="taxonomic scope" value="Bacteria"/>
</dbReference>
<dbReference type="EMBL" id="CP000158">
    <property type="protein sequence ID" value="ABI77638.1"/>
    <property type="molecule type" value="Genomic_DNA"/>
</dbReference>
<evidence type="ECO:0000313" key="6">
    <source>
        <dbReference type="EMBL" id="ABI77638.1"/>
    </source>
</evidence>
<sequence>MVPLRVTSPRPYHTMPLTDLKIRSLKPDGKPRRYTDGGNLFIEVRPNGSKLWRFAYKFDGKQKLMALGTYPEISLARAREKRAEARALLIEGIDPMQQAKVNKLERQALTEHTFSAIAAELLDKNRREGLAGATLSKKSWLVGIANADLGDLPVTQIKPTHVLVPLRKVESEGNYETARRLRAVISQVFRYAVATARAEHDPTAGLRGALIAPKVTHRPAIVDREKFAGLIRSIWAYDGAIETKAGLQLMALLYPRPGELRLSTWGEFDLRKRTWTIPAARTKMRREHKKPLSGAAVEILKRLHAVTGHEPYVLVSQLSRGKPISENTLNGSLRRLGYAKEEMTSHGFRASASSLLNESGKWHPDAIEAELAHMGADQIRKAYHRATYWDQRVEMADWWAGEVLRFARL</sequence>
<dbReference type="PANTHER" id="PTHR30629">
    <property type="entry name" value="PROPHAGE INTEGRASE"/>
    <property type="match status" value="1"/>
</dbReference>
<protein>
    <submittedName>
        <fullName evidence="6">Site-specific recombinase, phage integrase family</fullName>
    </submittedName>
</protein>
<dbReference type="AlphaFoldDB" id="Q0C1T8"/>
<dbReference type="PANTHER" id="PTHR30629:SF2">
    <property type="entry name" value="PROPHAGE INTEGRASE INTS-RELATED"/>
    <property type="match status" value="1"/>
</dbReference>
<dbReference type="CDD" id="cd00801">
    <property type="entry name" value="INT_P4_C"/>
    <property type="match status" value="1"/>
</dbReference>
<dbReference type="InterPro" id="IPR013762">
    <property type="entry name" value="Integrase-like_cat_sf"/>
</dbReference>
<dbReference type="RefSeq" id="WP_011646605.1">
    <property type="nucleotide sequence ID" value="NC_008358.1"/>
</dbReference>
<dbReference type="HOGENOM" id="CLU_027562_0_0_5"/>
<keyword evidence="3" id="KW-0238">DNA-binding</keyword>
<dbReference type="Proteomes" id="UP000001959">
    <property type="component" value="Chromosome"/>
</dbReference>